<proteinExistence type="predicted"/>
<comment type="caution">
    <text evidence="2">The sequence shown here is derived from an EMBL/GenBank/DDBJ whole genome shotgun (WGS) entry which is preliminary data.</text>
</comment>
<dbReference type="InterPro" id="IPR011990">
    <property type="entry name" value="TPR-like_helical_dom_sf"/>
</dbReference>
<dbReference type="Proteomes" id="UP001180020">
    <property type="component" value="Unassembled WGS sequence"/>
</dbReference>
<sequence>MRPCADFDDESSTLPLLVRLFVDRGDLDAAYDVVLLFRYAAGRSSLRAMLVILIEAFSEQQQQHPPIEMASALIGRMAHDESLYPLIDSIVAGISALHDLSFVDEAVALVKDQFSFWVSKDQRKGKRVAAEFAKEGLLRPATTSYNVMLESELIDNRRGFDVILAEMDDMGITPDIGTFNIITANLFPLPPKRDLFMMRGWHDPVHLIRSDELVQLLDEMTRRGCKPNLEMYFLTARLLYRKGEANRAREMIERAQSFVGGFDAKSCHKFMKESCEHDMVELRGGFMEKNKKRDAEDYSGFRDHIEIAYQDLCAAHGRLLHLEAKDMFPMVLEAYIRGIVLIAWGVRSVTESTSLSELDSWIESLVGMESDGMDVGFLIERIKNLREMVDAYQRDQIAGVEEEEEKEGDHHNNKRKLRFHHLEGKAKKHLHRLMGRLILSKGNALVESISEVALARW</sequence>
<keyword evidence="3" id="KW-1185">Reference proteome</keyword>
<evidence type="ECO:0000256" key="1">
    <source>
        <dbReference type="ARBA" id="ARBA00022737"/>
    </source>
</evidence>
<evidence type="ECO:0008006" key="4">
    <source>
        <dbReference type="Google" id="ProtNLM"/>
    </source>
</evidence>
<keyword evidence="1" id="KW-0677">Repeat</keyword>
<evidence type="ECO:0000313" key="3">
    <source>
        <dbReference type="Proteomes" id="UP001180020"/>
    </source>
</evidence>
<dbReference type="PANTHER" id="PTHR47447">
    <property type="entry name" value="OS03G0856100 PROTEIN"/>
    <property type="match status" value="1"/>
</dbReference>
<protein>
    <recommendedName>
        <fullName evidence="4">Pentatricopeptide repeat-containing protein</fullName>
    </recommendedName>
</protein>
<organism evidence="2 3">
    <name type="scientific">Acorus calamus</name>
    <name type="common">Sweet flag</name>
    <dbReference type="NCBI Taxonomy" id="4465"/>
    <lineage>
        <taxon>Eukaryota</taxon>
        <taxon>Viridiplantae</taxon>
        <taxon>Streptophyta</taxon>
        <taxon>Embryophyta</taxon>
        <taxon>Tracheophyta</taxon>
        <taxon>Spermatophyta</taxon>
        <taxon>Magnoliopsida</taxon>
        <taxon>Liliopsida</taxon>
        <taxon>Acoraceae</taxon>
        <taxon>Acorus</taxon>
    </lineage>
</organism>
<gene>
    <name evidence="2" type="ORF">QJS10_CPA10g01829</name>
</gene>
<dbReference type="Gene3D" id="1.25.40.10">
    <property type="entry name" value="Tetratricopeptide repeat domain"/>
    <property type="match status" value="1"/>
</dbReference>
<dbReference type="EMBL" id="JAUJYO010000010">
    <property type="protein sequence ID" value="KAK1306585.1"/>
    <property type="molecule type" value="Genomic_DNA"/>
</dbReference>
<dbReference type="AlphaFoldDB" id="A0AAV9E135"/>
<name>A0AAV9E135_ACOCL</name>
<reference evidence="2" key="2">
    <citation type="submission" date="2023-06" db="EMBL/GenBank/DDBJ databases">
        <authorList>
            <person name="Ma L."/>
            <person name="Liu K.-W."/>
            <person name="Li Z."/>
            <person name="Hsiao Y.-Y."/>
            <person name="Qi Y."/>
            <person name="Fu T."/>
            <person name="Tang G."/>
            <person name="Zhang D."/>
            <person name="Sun W.-H."/>
            <person name="Liu D.-K."/>
            <person name="Li Y."/>
            <person name="Chen G.-Z."/>
            <person name="Liu X.-D."/>
            <person name="Liao X.-Y."/>
            <person name="Jiang Y.-T."/>
            <person name="Yu X."/>
            <person name="Hao Y."/>
            <person name="Huang J."/>
            <person name="Zhao X.-W."/>
            <person name="Ke S."/>
            <person name="Chen Y.-Y."/>
            <person name="Wu W.-L."/>
            <person name="Hsu J.-L."/>
            <person name="Lin Y.-F."/>
            <person name="Huang M.-D."/>
            <person name="Li C.-Y."/>
            <person name="Huang L."/>
            <person name="Wang Z.-W."/>
            <person name="Zhao X."/>
            <person name="Zhong W.-Y."/>
            <person name="Peng D.-H."/>
            <person name="Ahmad S."/>
            <person name="Lan S."/>
            <person name="Zhang J.-S."/>
            <person name="Tsai W.-C."/>
            <person name="Van De Peer Y."/>
            <person name="Liu Z.-J."/>
        </authorList>
    </citation>
    <scope>NUCLEOTIDE SEQUENCE</scope>
    <source>
        <strain evidence="2">CP</strain>
        <tissue evidence="2">Leaves</tissue>
    </source>
</reference>
<accession>A0AAV9E135</accession>
<reference evidence="2" key="1">
    <citation type="journal article" date="2023" name="Nat. Commun.">
        <title>Diploid and tetraploid genomes of Acorus and the evolution of monocots.</title>
        <authorList>
            <person name="Ma L."/>
            <person name="Liu K.W."/>
            <person name="Li Z."/>
            <person name="Hsiao Y.Y."/>
            <person name="Qi Y."/>
            <person name="Fu T."/>
            <person name="Tang G.D."/>
            <person name="Zhang D."/>
            <person name="Sun W.H."/>
            <person name="Liu D.K."/>
            <person name="Li Y."/>
            <person name="Chen G.Z."/>
            <person name="Liu X.D."/>
            <person name="Liao X.Y."/>
            <person name="Jiang Y.T."/>
            <person name="Yu X."/>
            <person name="Hao Y."/>
            <person name="Huang J."/>
            <person name="Zhao X.W."/>
            <person name="Ke S."/>
            <person name="Chen Y.Y."/>
            <person name="Wu W.L."/>
            <person name="Hsu J.L."/>
            <person name="Lin Y.F."/>
            <person name="Huang M.D."/>
            <person name="Li C.Y."/>
            <person name="Huang L."/>
            <person name="Wang Z.W."/>
            <person name="Zhao X."/>
            <person name="Zhong W.Y."/>
            <person name="Peng D.H."/>
            <person name="Ahmad S."/>
            <person name="Lan S."/>
            <person name="Zhang J.S."/>
            <person name="Tsai W.C."/>
            <person name="Van de Peer Y."/>
            <person name="Liu Z.J."/>
        </authorList>
    </citation>
    <scope>NUCLEOTIDE SEQUENCE</scope>
    <source>
        <strain evidence="2">CP</strain>
    </source>
</reference>
<evidence type="ECO:0000313" key="2">
    <source>
        <dbReference type="EMBL" id="KAK1306585.1"/>
    </source>
</evidence>
<dbReference type="PANTHER" id="PTHR47447:SF17">
    <property type="entry name" value="OS12G0638900 PROTEIN"/>
    <property type="match status" value="1"/>
</dbReference>